<evidence type="ECO:0000259" key="3">
    <source>
        <dbReference type="Pfam" id="PF22552"/>
    </source>
</evidence>
<evidence type="ECO:0000259" key="2">
    <source>
        <dbReference type="Pfam" id="PF22551"/>
    </source>
</evidence>
<dbReference type="Pfam" id="PF22552">
    <property type="entry name" value="TY-Chap3"/>
    <property type="match status" value="1"/>
</dbReference>
<dbReference type="InterPro" id="IPR054344">
    <property type="entry name" value="TY-Chap_N"/>
</dbReference>
<name>A0A2U1ZW43_9MICO</name>
<keyword evidence="5" id="KW-1185">Reference proteome</keyword>
<feature type="region of interest" description="Disordered" evidence="1">
    <location>
        <begin position="139"/>
        <end position="168"/>
    </location>
</feature>
<evidence type="ECO:0000256" key="1">
    <source>
        <dbReference type="SAM" id="MobiDB-lite"/>
    </source>
</evidence>
<comment type="caution">
    <text evidence="4">The sequence shown here is derived from an EMBL/GenBank/DDBJ whole genome shotgun (WGS) entry which is preliminary data.</text>
</comment>
<feature type="domain" description="TY-Chap central" evidence="2">
    <location>
        <begin position="173"/>
        <end position="298"/>
    </location>
</feature>
<dbReference type="Proteomes" id="UP000245166">
    <property type="component" value="Unassembled WGS sequence"/>
</dbReference>
<evidence type="ECO:0000313" key="5">
    <source>
        <dbReference type="Proteomes" id="UP000245166"/>
    </source>
</evidence>
<dbReference type="InterPro" id="IPR054343">
    <property type="entry name" value="TY-Chap_M"/>
</dbReference>
<dbReference type="EMBL" id="PYHR01000002">
    <property type="protein sequence ID" value="PWD51191.1"/>
    <property type="molecule type" value="Genomic_DNA"/>
</dbReference>
<evidence type="ECO:0008006" key="6">
    <source>
        <dbReference type="Google" id="ProtNLM"/>
    </source>
</evidence>
<reference evidence="4 5" key="1">
    <citation type="submission" date="2018-03" db="EMBL/GenBank/DDBJ databases">
        <title>Genome assembly of novel Miniimonas species PCH200.</title>
        <authorList>
            <person name="Thakur V."/>
            <person name="Kumar V."/>
            <person name="Singh D."/>
        </authorList>
    </citation>
    <scope>NUCLEOTIDE SEQUENCE [LARGE SCALE GENOMIC DNA]</scope>
    <source>
        <strain evidence="4 5">PCH200</strain>
    </source>
</reference>
<protein>
    <recommendedName>
        <fullName evidence="6">YbjN domain-containing protein</fullName>
    </recommendedName>
</protein>
<gene>
    <name evidence="4" type="ORF">C8046_11570</name>
</gene>
<evidence type="ECO:0000313" key="4">
    <source>
        <dbReference type="EMBL" id="PWD51191.1"/>
    </source>
</evidence>
<dbReference type="Pfam" id="PF22551">
    <property type="entry name" value="TY-Chap1"/>
    <property type="match status" value="1"/>
</dbReference>
<organism evidence="4 5">
    <name type="scientific">Serinibacter arcticus</name>
    <dbReference type="NCBI Taxonomy" id="1655435"/>
    <lineage>
        <taxon>Bacteria</taxon>
        <taxon>Bacillati</taxon>
        <taxon>Actinomycetota</taxon>
        <taxon>Actinomycetes</taxon>
        <taxon>Micrococcales</taxon>
        <taxon>Beutenbergiaceae</taxon>
        <taxon>Serinibacter</taxon>
    </lineage>
</organism>
<dbReference type="OrthoDB" id="4772408at2"/>
<proteinExistence type="predicted"/>
<feature type="domain" description="TY-Chap N-terminal" evidence="3">
    <location>
        <begin position="19"/>
        <end position="134"/>
    </location>
</feature>
<accession>A0A2U1ZW43</accession>
<dbReference type="RefSeq" id="WP_109229572.1">
    <property type="nucleotide sequence ID" value="NZ_PYHR01000002.1"/>
</dbReference>
<dbReference type="AlphaFoldDB" id="A0A2U1ZW43"/>
<sequence>MTDPSPHSSETDLDASTATAWSQFTEELVELIDENGSRSIGIFVEEGAATVNRLRIDCEGDDVFVLLRGNIGLPPALRLSRAAMAQARRRGWMRAAVASKHYARYFRADAAAEAADAVTTALVEVLGVLHPAFLTVDDLPETPRSVAPEPVAPRPRRGPTPLASGVRPTDARHLDRLVEETLGAVLGREVRRGECGEIEIEAGDASVDIEWSTARLIVPMTALITTAVDDVGHALAVVNDLNRFHQGVTFVLHGRAVVARLDFPASRFDGALLVNELANLCDLVIEQGPAIATRLEGAAR</sequence>